<keyword evidence="2" id="KW-0378">Hydrolase</keyword>
<dbReference type="CDD" id="cd00085">
    <property type="entry name" value="HNHc"/>
    <property type="match status" value="1"/>
</dbReference>
<dbReference type="InterPro" id="IPR003615">
    <property type="entry name" value="HNH_nuc"/>
</dbReference>
<proteinExistence type="predicted"/>
<keyword evidence="2" id="KW-0255">Endonuclease</keyword>
<dbReference type="STRING" id="743722.Sph21_3476"/>
<name>F4C2D6_SPHS2</name>
<evidence type="ECO:0000313" key="2">
    <source>
        <dbReference type="EMBL" id="ADZ80014.1"/>
    </source>
</evidence>
<dbReference type="GO" id="GO:0004519">
    <property type="term" value="F:endonuclease activity"/>
    <property type="evidence" value="ECO:0007669"/>
    <property type="project" value="UniProtKB-KW"/>
</dbReference>
<keyword evidence="2" id="KW-0540">Nuclease</keyword>
<dbReference type="PATRIC" id="fig|743722.3.peg.3717"/>
<dbReference type="GO" id="GO:0003676">
    <property type="term" value="F:nucleic acid binding"/>
    <property type="evidence" value="ECO:0007669"/>
    <property type="project" value="InterPro"/>
</dbReference>
<dbReference type="GO" id="GO:0008270">
    <property type="term" value="F:zinc ion binding"/>
    <property type="evidence" value="ECO:0007669"/>
    <property type="project" value="InterPro"/>
</dbReference>
<dbReference type="Pfam" id="PF01844">
    <property type="entry name" value="HNH"/>
    <property type="match status" value="1"/>
</dbReference>
<sequence length="228" mass="26118">MSRHIPAAVNRKISERDQFKCAWCGNRITERHHIEEYHLGGKHTVDNLILLCPICHTMIHKGQISALDLVDRRSLRANVSRSQSRFDFDLNGVDPTFLIGGGEFTSCPIILKCGEQSFLSYKQGDDAELLISCRFYDKSGELIFWMSENYFWTLKNFRVLYEDSALEIKSSDHSFYLKIANIDGKLQVKGRNFYRGVPVNFNTDSIIIGNSSYRFQSMSNCNIAIQIG</sequence>
<feature type="domain" description="HNH nuclease" evidence="1">
    <location>
        <begin position="8"/>
        <end position="57"/>
    </location>
</feature>
<evidence type="ECO:0000259" key="1">
    <source>
        <dbReference type="SMART" id="SM00507"/>
    </source>
</evidence>
<protein>
    <submittedName>
        <fullName evidence="2">HNH endonuclease</fullName>
    </submittedName>
</protein>
<dbReference type="KEGG" id="shg:Sph21_3476"/>
<gene>
    <name evidence="2" type="ordered locus">Sph21_3476</name>
</gene>
<reference evidence="2" key="1">
    <citation type="submission" date="2011-03" db="EMBL/GenBank/DDBJ databases">
        <title>Complete sequence of Sphingobacterium sp. 21.</title>
        <authorList>
            <consortium name="US DOE Joint Genome Institute"/>
            <person name="Lucas S."/>
            <person name="Copeland A."/>
            <person name="Lapidus A."/>
            <person name="Cheng J.-F."/>
            <person name="Goodwin L."/>
            <person name="Pitluck S."/>
            <person name="Davenport K."/>
            <person name="Detter J.C."/>
            <person name="Han C."/>
            <person name="Tapia R."/>
            <person name="Land M."/>
            <person name="Hauser L."/>
            <person name="Kyrpides N."/>
            <person name="Ivanova N."/>
            <person name="Ovchinnikova G."/>
            <person name="Pagani I."/>
            <person name="Siebers A.K."/>
            <person name="Allgaier M."/>
            <person name="Thelen M.P."/>
            <person name="Hugenholtz P."/>
            <person name="Woyke T."/>
        </authorList>
    </citation>
    <scope>NUCLEOTIDE SEQUENCE</scope>
    <source>
        <strain evidence="2">21</strain>
    </source>
</reference>
<dbReference type="SMART" id="SM00507">
    <property type="entry name" value="HNHc"/>
    <property type="match status" value="1"/>
</dbReference>
<dbReference type="eggNOG" id="COG1403">
    <property type="taxonomic scope" value="Bacteria"/>
</dbReference>
<dbReference type="InterPro" id="IPR002711">
    <property type="entry name" value="HNH"/>
</dbReference>
<organism evidence="2">
    <name type="scientific">Sphingobacterium sp. (strain 21)</name>
    <dbReference type="NCBI Taxonomy" id="743722"/>
    <lineage>
        <taxon>Bacteria</taxon>
        <taxon>Pseudomonadati</taxon>
        <taxon>Bacteroidota</taxon>
        <taxon>Sphingobacteriia</taxon>
        <taxon>Sphingobacteriales</taxon>
        <taxon>Sphingobacteriaceae</taxon>
        <taxon>Sphingobacterium</taxon>
    </lineage>
</organism>
<accession>F4C2D6</accession>
<dbReference type="HOGENOM" id="CLU_1214186_0_0_10"/>
<dbReference type="AlphaFoldDB" id="F4C2D6"/>
<dbReference type="OrthoDB" id="1250255at2"/>
<dbReference type="Gene3D" id="1.10.30.50">
    <property type="match status" value="1"/>
</dbReference>
<dbReference type="EMBL" id="CP002584">
    <property type="protein sequence ID" value="ADZ80014.1"/>
    <property type="molecule type" value="Genomic_DNA"/>
</dbReference>